<evidence type="ECO:0000259" key="6">
    <source>
        <dbReference type="PROSITE" id="PS50977"/>
    </source>
</evidence>
<evidence type="ECO:0000313" key="8">
    <source>
        <dbReference type="Proteomes" id="UP000199529"/>
    </source>
</evidence>
<dbReference type="InterPro" id="IPR001647">
    <property type="entry name" value="HTH_TetR"/>
</dbReference>
<dbReference type="InterPro" id="IPR003012">
    <property type="entry name" value="Tet_transcr_reg_TetR"/>
</dbReference>
<dbReference type="GO" id="GO:0046677">
    <property type="term" value="P:response to antibiotic"/>
    <property type="evidence" value="ECO:0007669"/>
    <property type="project" value="InterPro"/>
</dbReference>
<dbReference type="STRING" id="418495.SAMN05216215_102423"/>
<dbReference type="GO" id="GO:0045892">
    <property type="term" value="P:negative regulation of DNA-templated transcription"/>
    <property type="evidence" value="ECO:0007669"/>
    <property type="project" value="InterPro"/>
</dbReference>
<dbReference type="GO" id="GO:0003700">
    <property type="term" value="F:DNA-binding transcription factor activity"/>
    <property type="evidence" value="ECO:0007669"/>
    <property type="project" value="TreeGrafter"/>
</dbReference>
<dbReference type="InterPro" id="IPR004111">
    <property type="entry name" value="Repressor_TetR_C"/>
</dbReference>
<accession>A0A1H3IUD2</accession>
<feature type="domain" description="HTH tetR-type" evidence="6">
    <location>
        <begin position="1"/>
        <end position="60"/>
    </location>
</feature>
<evidence type="ECO:0000256" key="5">
    <source>
        <dbReference type="PROSITE-ProRule" id="PRU00335"/>
    </source>
</evidence>
<name>A0A1H3IUD2_9PSEU</name>
<keyword evidence="3 5" id="KW-0238">DNA-binding</keyword>
<dbReference type="PROSITE" id="PS50977">
    <property type="entry name" value="HTH_TETR_2"/>
    <property type="match status" value="1"/>
</dbReference>
<dbReference type="Gene3D" id="1.10.10.60">
    <property type="entry name" value="Homeodomain-like"/>
    <property type="match status" value="1"/>
</dbReference>
<dbReference type="SUPFAM" id="SSF46689">
    <property type="entry name" value="Homeodomain-like"/>
    <property type="match status" value="1"/>
</dbReference>
<dbReference type="InterPro" id="IPR009057">
    <property type="entry name" value="Homeodomain-like_sf"/>
</dbReference>
<reference evidence="8" key="1">
    <citation type="submission" date="2016-10" db="EMBL/GenBank/DDBJ databases">
        <authorList>
            <person name="Varghese N."/>
            <person name="Submissions S."/>
        </authorList>
    </citation>
    <scope>NUCLEOTIDE SEQUENCE [LARGE SCALE GENOMIC DNA]</scope>
    <source>
        <strain evidence="8">CGMCC 4.3530</strain>
    </source>
</reference>
<dbReference type="EMBL" id="FNOK01000024">
    <property type="protein sequence ID" value="SDY31346.1"/>
    <property type="molecule type" value="Genomic_DNA"/>
</dbReference>
<dbReference type="InterPro" id="IPR036271">
    <property type="entry name" value="Tet_transcr_reg_TetR-rel_C_sf"/>
</dbReference>
<dbReference type="AlphaFoldDB" id="A0A1H3IUD2"/>
<dbReference type="Proteomes" id="UP000199529">
    <property type="component" value="Unassembled WGS sequence"/>
</dbReference>
<gene>
    <name evidence="7" type="ORF">SAMN05216215_102423</name>
</gene>
<evidence type="ECO:0000256" key="3">
    <source>
        <dbReference type="ARBA" id="ARBA00023125"/>
    </source>
</evidence>
<evidence type="ECO:0000256" key="4">
    <source>
        <dbReference type="ARBA" id="ARBA00023163"/>
    </source>
</evidence>
<feature type="DNA-binding region" description="H-T-H motif" evidence="5">
    <location>
        <begin position="23"/>
        <end position="42"/>
    </location>
</feature>
<evidence type="ECO:0000256" key="2">
    <source>
        <dbReference type="ARBA" id="ARBA00023015"/>
    </source>
</evidence>
<dbReference type="SUPFAM" id="SSF48498">
    <property type="entry name" value="Tetracyclin repressor-like, C-terminal domain"/>
    <property type="match status" value="1"/>
</dbReference>
<protein>
    <submittedName>
        <fullName evidence="7">Transcriptional regulator, TetR family</fullName>
    </submittedName>
</protein>
<dbReference type="Pfam" id="PF02909">
    <property type="entry name" value="TetR_C_1"/>
    <property type="match status" value="1"/>
</dbReference>
<dbReference type="PRINTS" id="PR00400">
    <property type="entry name" value="TETREPRESSOR"/>
</dbReference>
<evidence type="ECO:0000256" key="1">
    <source>
        <dbReference type="ARBA" id="ARBA00022491"/>
    </source>
</evidence>
<organism evidence="7 8">
    <name type="scientific">Saccharopolyspora shandongensis</name>
    <dbReference type="NCBI Taxonomy" id="418495"/>
    <lineage>
        <taxon>Bacteria</taxon>
        <taxon>Bacillati</taxon>
        <taxon>Actinomycetota</taxon>
        <taxon>Actinomycetes</taxon>
        <taxon>Pseudonocardiales</taxon>
        <taxon>Pseudonocardiaceae</taxon>
        <taxon>Saccharopolyspora</taxon>
    </lineage>
</organism>
<dbReference type="PANTHER" id="PTHR30055:SF151">
    <property type="entry name" value="TRANSCRIPTIONAL REGULATORY PROTEIN"/>
    <property type="match status" value="1"/>
</dbReference>
<sequence>MTLEAILDASMALLDTRGAAALTMRNLAEALDCTQASLYRHVRNREELVTLLVDRTLGVASSVPPDGADWAEKAAWSARLFREHLLRHPGVASLLRGTERLGPNSLAGREYSLELFIGAGLSPRLAAAVASSLATFVIGSVHFNLGLDASDSEEISHRRLLYRSRDAAAFPLLVQHADVLAEVGSDDEFEVGLNALLTGFRILIEREDTTRD</sequence>
<dbReference type="GO" id="GO:0000976">
    <property type="term" value="F:transcription cis-regulatory region binding"/>
    <property type="evidence" value="ECO:0007669"/>
    <property type="project" value="TreeGrafter"/>
</dbReference>
<keyword evidence="8" id="KW-1185">Reference proteome</keyword>
<evidence type="ECO:0000313" key="7">
    <source>
        <dbReference type="EMBL" id="SDY31346.1"/>
    </source>
</evidence>
<dbReference type="Gene3D" id="1.10.357.10">
    <property type="entry name" value="Tetracycline Repressor, domain 2"/>
    <property type="match status" value="1"/>
</dbReference>
<keyword evidence="2" id="KW-0805">Transcription regulation</keyword>
<dbReference type="PANTHER" id="PTHR30055">
    <property type="entry name" value="HTH-TYPE TRANSCRIPTIONAL REGULATOR RUTR"/>
    <property type="match status" value="1"/>
</dbReference>
<keyword evidence="1" id="KW-0678">Repressor</keyword>
<dbReference type="InterPro" id="IPR050109">
    <property type="entry name" value="HTH-type_TetR-like_transc_reg"/>
</dbReference>
<keyword evidence="4" id="KW-0804">Transcription</keyword>
<dbReference type="Pfam" id="PF00440">
    <property type="entry name" value="TetR_N"/>
    <property type="match status" value="1"/>
</dbReference>
<dbReference type="PRINTS" id="PR00455">
    <property type="entry name" value="HTHTETR"/>
</dbReference>
<proteinExistence type="predicted"/>